<reference evidence="2 3" key="1">
    <citation type="submission" date="2019-08" db="EMBL/GenBank/DDBJ databases">
        <title>Parahaliea maris sp. nov., isolated from the surface seawater.</title>
        <authorList>
            <person name="Liu Y."/>
        </authorList>
    </citation>
    <scope>NUCLEOTIDE SEQUENCE [LARGE SCALE GENOMIC DNA]</scope>
    <source>
        <strain evidence="2 3">S2-26</strain>
    </source>
</reference>
<evidence type="ECO:0000313" key="3">
    <source>
        <dbReference type="Proteomes" id="UP000321933"/>
    </source>
</evidence>
<dbReference type="AlphaFoldDB" id="A0A5C9A400"/>
<comment type="caution">
    <text evidence="2">The sequence shown here is derived from an EMBL/GenBank/DDBJ whole genome shotgun (WGS) entry which is preliminary data.</text>
</comment>
<organism evidence="2 3">
    <name type="scientific">Parahaliea aestuarii</name>
    <dbReference type="NCBI Taxonomy" id="1852021"/>
    <lineage>
        <taxon>Bacteria</taxon>
        <taxon>Pseudomonadati</taxon>
        <taxon>Pseudomonadota</taxon>
        <taxon>Gammaproteobacteria</taxon>
        <taxon>Cellvibrionales</taxon>
        <taxon>Halieaceae</taxon>
        <taxon>Parahaliea</taxon>
    </lineage>
</organism>
<accession>A0A5C9A400</accession>
<keyword evidence="3" id="KW-1185">Reference proteome</keyword>
<evidence type="ECO:0008006" key="4">
    <source>
        <dbReference type="Google" id="ProtNLM"/>
    </source>
</evidence>
<dbReference type="EMBL" id="VRYZ01000001">
    <property type="protein sequence ID" value="TXS94500.1"/>
    <property type="molecule type" value="Genomic_DNA"/>
</dbReference>
<proteinExistence type="predicted"/>
<feature type="signal peptide" evidence="1">
    <location>
        <begin position="1"/>
        <end position="19"/>
    </location>
</feature>
<dbReference type="RefSeq" id="WP_148062356.1">
    <property type="nucleotide sequence ID" value="NZ_VRYZ01000001.1"/>
</dbReference>
<evidence type="ECO:0000313" key="2">
    <source>
        <dbReference type="EMBL" id="TXS94500.1"/>
    </source>
</evidence>
<evidence type="ECO:0000256" key="1">
    <source>
        <dbReference type="SAM" id="SignalP"/>
    </source>
</evidence>
<protein>
    <recommendedName>
        <fullName evidence="4">Bacterial repeat domain-containing protein</fullName>
    </recommendedName>
</protein>
<feature type="chain" id="PRO_5022707946" description="Bacterial repeat domain-containing protein" evidence="1">
    <location>
        <begin position="20"/>
        <end position="343"/>
    </location>
</feature>
<dbReference type="OrthoDB" id="5741703at2"/>
<keyword evidence="1" id="KW-0732">Signal</keyword>
<gene>
    <name evidence="2" type="ORF">FVW59_00850</name>
</gene>
<dbReference type="Proteomes" id="UP000321933">
    <property type="component" value="Unassembled WGS sequence"/>
</dbReference>
<sequence>MKSSHLFAVALLLSLSACKIVVNVPPGAGGYVRFNENGYGDACSENCEYDVVDIYFDRTFVAVPKRGYSFSGWKQGDRQLCGGSKEDCHISTAGFEGNDSLLAWLRTDEEFYLEPVFVNEYRSEGSAEACFIETAWGEGQGYDMYLHLEDNPVEVRDGFMRRSMRDEFSSGDNRLIPVLETLQVAGDDEYHHFIERLISVDSDVPMVRIYDEDISIYKPDRRKVQITYDPPRNIRFDLELGASITETRTETLRHFEGGVFKEESVRNVSETQTYVGREIVKPALVPFFYPVCRFEFRREIQDRDGQYTEIENLWFDTEYGIPLRQIINGRQYITGSFTPPHPY</sequence>
<name>A0A5C9A400_9GAMM</name>
<dbReference type="PROSITE" id="PS51257">
    <property type="entry name" value="PROKAR_LIPOPROTEIN"/>
    <property type="match status" value="1"/>
</dbReference>